<dbReference type="Proteomes" id="UP000001947">
    <property type="component" value="Chromosome"/>
</dbReference>
<dbReference type="KEGG" id="sde:Sde_3499"/>
<organism evidence="1 2">
    <name type="scientific">Saccharophagus degradans (strain 2-40 / ATCC 43961 / DSM 17024)</name>
    <dbReference type="NCBI Taxonomy" id="203122"/>
    <lineage>
        <taxon>Bacteria</taxon>
        <taxon>Pseudomonadati</taxon>
        <taxon>Pseudomonadota</taxon>
        <taxon>Gammaproteobacteria</taxon>
        <taxon>Cellvibrionales</taxon>
        <taxon>Cellvibrionaceae</taxon>
        <taxon>Saccharophagus</taxon>
    </lineage>
</organism>
<proteinExistence type="predicted"/>
<dbReference type="RefSeq" id="WP_011469969.1">
    <property type="nucleotide sequence ID" value="NC_007912.1"/>
</dbReference>
<evidence type="ECO:0000313" key="2">
    <source>
        <dbReference type="Proteomes" id="UP000001947"/>
    </source>
</evidence>
<name>Q21EX5_SACD2</name>
<dbReference type="GeneID" id="98615113"/>
<dbReference type="EMBL" id="CP000282">
    <property type="protein sequence ID" value="ABD82754.1"/>
    <property type="molecule type" value="Genomic_DNA"/>
</dbReference>
<accession>Q21EX5</accession>
<sequence>MTPEDFKTLETAAENHGATISNDTAITWGLASDAEILHCGAQIAGGDTSTLQVALQKHAHSATKLYLSAEPHPAIIDINSLILNLDATALDKCIIKASLPAPLKNQHWQQWEGRNEEKVISLARPQTYSHSRNIAHILSKPTPWNTCISSASVSGNSIALVDTQKEYGVVPEIICRTLQYRAVLYSQSQYELIDLLPAKNNCGELIEYICIDNLASFFNVLRYCKINRYLHTLTICDMADLAHLTKLNLADEIVHHLITNTQGEPQTASKVTLNNELDLQHWQVLKTDITGPCCRMTLGRRQSTSPLQSGLN</sequence>
<reference evidence="1 2" key="1">
    <citation type="journal article" date="2008" name="PLoS Genet.">
        <title>Complete genome sequence of the complex carbohydrate-degrading marine bacterium, Saccharophagus degradans strain 2-40 T.</title>
        <authorList>
            <person name="Weiner R.M."/>
            <person name="Taylor L.E.II."/>
            <person name="Henrissat B."/>
            <person name="Hauser L."/>
            <person name="Land M."/>
            <person name="Coutinho P.M."/>
            <person name="Rancurel C."/>
            <person name="Saunders E.H."/>
            <person name="Longmire A.G."/>
            <person name="Zhang H."/>
            <person name="Bayer E.A."/>
            <person name="Gilbert H.J."/>
            <person name="Larimer F."/>
            <person name="Zhulin I.B."/>
            <person name="Ekborg N.A."/>
            <person name="Lamed R."/>
            <person name="Richardson P.M."/>
            <person name="Borovok I."/>
            <person name="Hutcheson S."/>
        </authorList>
    </citation>
    <scope>NUCLEOTIDE SEQUENCE [LARGE SCALE GENOMIC DNA]</scope>
    <source>
        <strain evidence="2">2-40 / ATCC 43961 / DSM 17024</strain>
    </source>
</reference>
<dbReference type="STRING" id="203122.Sde_3499"/>
<evidence type="ECO:0000313" key="1">
    <source>
        <dbReference type="EMBL" id="ABD82754.1"/>
    </source>
</evidence>
<gene>
    <name evidence="1" type="ordered locus">Sde_3499</name>
</gene>
<dbReference type="HOGENOM" id="CLU_879656_0_0_6"/>
<dbReference type="eggNOG" id="ENOG50346TM">
    <property type="taxonomic scope" value="Bacteria"/>
</dbReference>
<dbReference type="AlphaFoldDB" id="Q21EX5"/>
<keyword evidence="2" id="KW-1185">Reference proteome</keyword>
<protein>
    <submittedName>
        <fullName evidence="1">Uncharacterized protein</fullName>
    </submittedName>
</protein>